<dbReference type="AlphaFoldDB" id="A0A9D9NQX9"/>
<accession>A0A9D9NQX9</accession>
<evidence type="ECO:0008006" key="3">
    <source>
        <dbReference type="Google" id="ProtNLM"/>
    </source>
</evidence>
<dbReference type="Proteomes" id="UP000823750">
    <property type="component" value="Unassembled WGS sequence"/>
</dbReference>
<reference evidence="1" key="2">
    <citation type="journal article" date="2021" name="PeerJ">
        <title>Extensive microbial diversity within the chicken gut microbiome revealed by metagenomics and culture.</title>
        <authorList>
            <person name="Gilroy R."/>
            <person name="Ravi A."/>
            <person name="Getino M."/>
            <person name="Pursley I."/>
            <person name="Horton D.L."/>
            <person name="Alikhan N.F."/>
            <person name="Baker D."/>
            <person name="Gharbi K."/>
            <person name="Hall N."/>
            <person name="Watson M."/>
            <person name="Adriaenssens E.M."/>
            <person name="Foster-Nyarko E."/>
            <person name="Jarju S."/>
            <person name="Secka A."/>
            <person name="Antonio M."/>
            <person name="Oren A."/>
            <person name="Chaudhuri R.R."/>
            <person name="La Ragione R."/>
            <person name="Hildebrand F."/>
            <person name="Pallen M.J."/>
        </authorList>
    </citation>
    <scope>NUCLEOTIDE SEQUENCE</scope>
    <source>
        <strain evidence="1">B2-16538</strain>
    </source>
</reference>
<protein>
    <recommendedName>
        <fullName evidence="3">Lipocalin-like domain-containing protein</fullName>
    </recommendedName>
</protein>
<organism evidence="1 2">
    <name type="scientific">Candidatus Cryptobacteroides excrementavium</name>
    <dbReference type="NCBI Taxonomy" id="2840759"/>
    <lineage>
        <taxon>Bacteria</taxon>
        <taxon>Pseudomonadati</taxon>
        <taxon>Bacteroidota</taxon>
        <taxon>Bacteroidia</taxon>
        <taxon>Bacteroidales</taxon>
        <taxon>Candidatus Cryptobacteroides</taxon>
    </lineage>
</organism>
<proteinExistence type="predicted"/>
<evidence type="ECO:0000313" key="1">
    <source>
        <dbReference type="EMBL" id="MBO8484803.1"/>
    </source>
</evidence>
<gene>
    <name evidence="1" type="ORF">IAB78_00055</name>
</gene>
<dbReference type="EMBL" id="JADILX010000001">
    <property type="protein sequence ID" value="MBO8484803.1"/>
    <property type="molecule type" value="Genomic_DNA"/>
</dbReference>
<reference evidence="1" key="1">
    <citation type="submission" date="2020-10" db="EMBL/GenBank/DDBJ databases">
        <authorList>
            <person name="Gilroy R."/>
        </authorList>
    </citation>
    <scope>NUCLEOTIDE SEQUENCE</scope>
    <source>
        <strain evidence="1">B2-16538</strain>
    </source>
</reference>
<evidence type="ECO:0000313" key="2">
    <source>
        <dbReference type="Proteomes" id="UP000823750"/>
    </source>
</evidence>
<sequence>MKDIFKAICISVFMGICCMAVLSCSKEESSPDISGEWHLISTGELPMDGIDIYAVFGNGSFSLYQKTGDMLQYYQYTGHYSVSGDILSGTYTDGTPFGSTYRITMMENDSVLVLTAQNGSGESSRYGKTPVPGSVKNSVVVTRAGEAGCDGISPFL</sequence>
<name>A0A9D9NQX9_9BACT</name>
<dbReference type="PROSITE" id="PS51257">
    <property type="entry name" value="PROKAR_LIPOPROTEIN"/>
    <property type="match status" value="1"/>
</dbReference>
<comment type="caution">
    <text evidence="1">The sequence shown here is derived from an EMBL/GenBank/DDBJ whole genome shotgun (WGS) entry which is preliminary data.</text>
</comment>